<dbReference type="AlphaFoldDB" id="A0A1G1X4I1"/>
<evidence type="ECO:0000313" key="2">
    <source>
        <dbReference type="Proteomes" id="UP000177528"/>
    </source>
</evidence>
<gene>
    <name evidence="1" type="ORF">A3D99_03590</name>
</gene>
<protein>
    <submittedName>
        <fullName evidence="1">Uncharacterized protein</fullName>
    </submittedName>
</protein>
<organism evidence="1 2">
    <name type="scientific">Candidatus Andersenbacteria bacterium RIFCSPHIGHO2_12_FULL_45_11</name>
    <dbReference type="NCBI Taxonomy" id="1797281"/>
    <lineage>
        <taxon>Bacteria</taxon>
        <taxon>Candidatus Anderseniibacteriota</taxon>
    </lineage>
</organism>
<name>A0A1G1X4I1_9BACT</name>
<comment type="caution">
    <text evidence="1">The sequence shown here is derived from an EMBL/GenBank/DDBJ whole genome shotgun (WGS) entry which is preliminary data.</text>
</comment>
<proteinExistence type="predicted"/>
<evidence type="ECO:0000313" key="1">
    <source>
        <dbReference type="EMBL" id="OGY34926.1"/>
    </source>
</evidence>
<dbReference type="Proteomes" id="UP000177528">
    <property type="component" value="Unassembled WGS sequence"/>
</dbReference>
<dbReference type="EMBL" id="MHHR01000007">
    <property type="protein sequence ID" value="OGY34926.1"/>
    <property type="molecule type" value="Genomic_DNA"/>
</dbReference>
<accession>A0A1G1X4I1</accession>
<sequence length="382" mass="41540">MIVGCTSSLWFLRGMWGSALAETEFGYQRTAVSARFFAESGKAIDQKIGAILSGTQDYYQRVTYIADDSGEYMALIPRLRYQLTAKAHLSTSGWHVSRVGWILVASRARTDAGIAMREYSLWSAVIAQAKASVYDKLPLSPLFLFRTKQAGMSPIAIYASREAGGIAGVASIDAFEFIASDQSKKHSEVSGDDTMIVALPSTVLAAMNSDFSEALERSIAQLLRFQKTVPTLLSSLPAGEDIYLTKNATDIAVGVRTQGEAFGRTSLDAINAEQGQRHPKKKAFALPDRSVGYEYVRGAADVGFAPGGTTNGCLPSERYDETIFLCGKQEAAVLASSENMGSALIDFMSNIGVGEWRGYVPGEYPLYFSGSDKEIHFWIDQK</sequence>
<reference evidence="1 2" key="1">
    <citation type="journal article" date="2016" name="Nat. Commun.">
        <title>Thousands of microbial genomes shed light on interconnected biogeochemical processes in an aquifer system.</title>
        <authorList>
            <person name="Anantharaman K."/>
            <person name="Brown C.T."/>
            <person name="Hug L.A."/>
            <person name="Sharon I."/>
            <person name="Castelle C.J."/>
            <person name="Probst A.J."/>
            <person name="Thomas B.C."/>
            <person name="Singh A."/>
            <person name="Wilkins M.J."/>
            <person name="Karaoz U."/>
            <person name="Brodie E.L."/>
            <person name="Williams K.H."/>
            <person name="Hubbard S.S."/>
            <person name="Banfield J.F."/>
        </authorList>
    </citation>
    <scope>NUCLEOTIDE SEQUENCE [LARGE SCALE GENOMIC DNA]</scope>
</reference>